<dbReference type="PANTHER" id="PTHR42852">
    <property type="entry name" value="THIOL:DISULFIDE INTERCHANGE PROTEIN DSBE"/>
    <property type="match status" value="1"/>
</dbReference>
<accession>A0A1H9HRX3</accession>
<dbReference type="PROSITE" id="PS51352">
    <property type="entry name" value="THIOREDOXIN_2"/>
    <property type="match status" value="1"/>
</dbReference>
<dbReference type="InterPro" id="IPR000866">
    <property type="entry name" value="AhpC/TSA"/>
</dbReference>
<dbReference type="Gene3D" id="3.40.30.10">
    <property type="entry name" value="Glutaredoxin"/>
    <property type="match status" value="1"/>
</dbReference>
<dbReference type="InterPro" id="IPR036249">
    <property type="entry name" value="Thioredoxin-like_sf"/>
</dbReference>
<dbReference type="InterPro" id="IPR013766">
    <property type="entry name" value="Thioredoxin_domain"/>
</dbReference>
<reference evidence="3" key="1">
    <citation type="submission" date="2016-10" db="EMBL/GenBank/DDBJ databases">
        <authorList>
            <person name="Varghese N."/>
            <person name="Submissions S."/>
        </authorList>
    </citation>
    <scope>NUCLEOTIDE SEQUENCE [LARGE SCALE GENOMIC DNA]</scope>
    <source>
        <strain evidence="3">DSM 24740</strain>
    </source>
</reference>
<dbReference type="PANTHER" id="PTHR42852:SF13">
    <property type="entry name" value="PROTEIN DIPZ"/>
    <property type="match status" value="1"/>
</dbReference>
<sequence>MPQSRTLKGVGYSASGYGPTPSRSLTITQCFKTSKVLSTKRSGGLSSFEGLDLAWALSDIELIEAFILRTLRAGYQFSPFRTFAPQLKIMRFYALLLPILLLLACGDTGGTVSASSGASTAPASAPGSANLESPNIRVEVAGAPLPGALLIGQLMEQQYRVDTARIDGNAIVFQRSEPYPQGHYYAYFSDGSGVQMLITEDQTFTMTASMPDAVGTMVVKGSQDNELLYEALRYENSQQDQFRNLGAQLRSASKGSPDYDRLQAERRALVDQRMAHLEGLYKQAPNSLFTSFKRGGQNPQLRDIRRPDGQVDEEGQVVAFRRDFWNGVNFNDDRLLRTPVIFNKLKRYIKELTPQNADSIKAASDFLIAKAIDKPDFFKFFANWITLQYEPGKSTVMDAEAIHVHMIQNYFTRERAFWSDSMTVFGLQQRADQMAYSLKGQAGPDITVPGLDGKGKRLYDLKKPYIAVFMYNPECDHCIEQTPKLTQAYQSLKNDLDVYAIALDTDAAKWKGFVQAYRLQPFTNVFDPTNRSIFKTYYVDNTPELYLLGPDRKIVAKNLKVEQLAQAIQMHKSR</sequence>
<dbReference type="CDD" id="cd02966">
    <property type="entry name" value="TlpA_like_family"/>
    <property type="match status" value="1"/>
</dbReference>
<dbReference type="InParanoid" id="A0A1H9HRX3"/>
<dbReference type="InterPro" id="IPR025380">
    <property type="entry name" value="DUF4369"/>
</dbReference>
<dbReference type="Proteomes" id="UP000199021">
    <property type="component" value="Unassembled WGS sequence"/>
</dbReference>
<evidence type="ECO:0000313" key="3">
    <source>
        <dbReference type="Proteomes" id="UP000199021"/>
    </source>
</evidence>
<dbReference type="InterPro" id="IPR050553">
    <property type="entry name" value="Thioredoxin_ResA/DsbE_sf"/>
</dbReference>
<dbReference type="Pfam" id="PF14289">
    <property type="entry name" value="DUF4369"/>
    <property type="match status" value="1"/>
</dbReference>
<dbReference type="GO" id="GO:0016491">
    <property type="term" value="F:oxidoreductase activity"/>
    <property type="evidence" value="ECO:0007669"/>
    <property type="project" value="InterPro"/>
</dbReference>
<protein>
    <submittedName>
        <fullName evidence="2">Peroxiredoxin</fullName>
    </submittedName>
</protein>
<evidence type="ECO:0000259" key="1">
    <source>
        <dbReference type="PROSITE" id="PS51352"/>
    </source>
</evidence>
<dbReference type="STRING" id="478744.SAMN05444359_11371"/>
<evidence type="ECO:0000313" key="2">
    <source>
        <dbReference type="EMBL" id="SEQ65002.1"/>
    </source>
</evidence>
<feature type="domain" description="Thioredoxin" evidence="1">
    <location>
        <begin position="437"/>
        <end position="573"/>
    </location>
</feature>
<dbReference type="SUPFAM" id="SSF52833">
    <property type="entry name" value="Thioredoxin-like"/>
    <property type="match status" value="1"/>
</dbReference>
<proteinExistence type="predicted"/>
<dbReference type="GO" id="GO:0016209">
    <property type="term" value="F:antioxidant activity"/>
    <property type="evidence" value="ECO:0007669"/>
    <property type="project" value="InterPro"/>
</dbReference>
<dbReference type="AlphaFoldDB" id="A0A1H9HRX3"/>
<organism evidence="2 3">
    <name type="scientific">Neolewinella agarilytica</name>
    <dbReference type="NCBI Taxonomy" id="478744"/>
    <lineage>
        <taxon>Bacteria</taxon>
        <taxon>Pseudomonadati</taxon>
        <taxon>Bacteroidota</taxon>
        <taxon>Saprospiria</taxon>
        <taxon>Saprospirales</taxon>
        <taxon>Lewinellaceae</taxon>
        <taxon>Neolewinella</taxon>
    </lineage>
</organism>
<keyword evidence="3" id="KW-1185">Reference proteome</keyword>
<dbReference type="Pfam" id="PF00578">
    <property type="entry name" value="AhpC-TSA"/>
    <property type="match status" value="1"/>
</dbReference>
<gene>
    <name evidence="2" type="ORF">SAMN05444359_11371</name>
</gene>
<name>A0A1H9HRX3_9BACT</name>
<dbReference type="EMBL" id="FOFB01000013">
    <property type="protein sequence ID" value="SEQ65002.1"/>
    <property type="molecule type" value="Genomic_DNA"/>
</dbReference>